<evidence type="ECO:0000313" key="1">
    <source>
        <dbReference type="EMBL" id="QBK89909.1"/>
    </source>
</evidence>
<accession>A0A481Z4I2</accession>
<name>A0A481Z4I2_9VIRU</name>
<proteinExistence type="predicted"/>
<reference evidence="1" key="1">
    <citation type="journal article" date="2019" name="MBio">
        <title>Virus Genomes from Deep Sea Sediments Expand the Ocean Megavirome and Support Independent Origins of Viral Gigantism.</title>
        <authorList>
            <person name="Backstrom D."/>
            <person name="Yutin N."/>
            <person name="Jorgensen S.L."/>
            <person name="Dharamshi J."/>
            <person name="Homa F."/>
            <person name="Zaremba-Niedwiedzka K."/>
            <person name="Spang A."/>
            <person name="Wolf Y.I."/>
            <person name="Koonin E.V."/>
            <person name="Ettema T.J."/>
        </authorList>
    </citation>
    <scope>NUCLEOTIDE SEQUENCE</scope>
</reference>
<organism evidence="1">
    <name type="scientific">Pithovirus LCPAC101</name>
    <dbReference type="NCBI Taxonomy" id="2506586"/>
    <lineage>
        <taxon>Viruses</taxon>
        <taxon>Pithoviruses</taxon>
    </lineage>
</organism>
<gene>
    <name evidence="1" type="ORF">LCPAC101_01920</name>
</gene>
<protein>
    <submittedName>
        <fullName evidence="1">Uncharacterized protein</fullName>
    </submittedName>
</protein>
<sequence length="115" mass="12820">MSVQKLRHILPGLIEYLNVLPIGEDVDSTEIMIQPSDENNTGENNKRVMLERVVSEDGVDSLDLTGWGWDPKPFKDDTLLDTLLELVETMEKDLGVPAAVLYVVSNADTVMTITF</sequence>
<dbReference type="EMBL" id="MK500446">
    <property type="protein sequence ID" value="QBK89909.1"/>
    <property type="molecule type" value="Genomic_DNA"/>
</dbReference>